<organism evidence="5 6">
    <name type="scientific">Sorangium cellulosum</name>
    <name type="common">Polyangium cellulosum</name>
    <dbReference type="NCBI Taxonomy" id="56"/>
    <lineage>
        <taxon>Bacteria</taxon>
        <taxon>Pseudomonadati</taxon>
        <taxon>Myxococcota</taxon>
        <taxon>Polyangia</taxon>
        <taxon>Polyangiales</taxon>
        <taxon>Polyangiaceae</taxon>
        <taxon>Sorangium</taxon>
    </lineage>
</organism>
<dbReference type="InterPro" id="IPR009091">
    <property type="entry name" value="RCC1/BLIP-II"/>
</dbReference>
<dbReference type="EMBL" id="CP012670">
    <property type="protein sequence ID" value="AUX26819.1"/>
    <property type="molecule type" value="Genomic_DNA"/>
</dbReference>
<dbReference type="InterPro" id="IPR058923">
    <property type="entry name" value="RCC1-like_dom"/>
</dbReference>
<dbReference type="RefSeq" id="WP_129354670.1">
    <property type="nucleotide sequence ID" value="NZ_CP012670.1"/>
</dbReference>
<reference evidence="5 6" key="1">
    <citation type="submission" date="2015-09" db="EMBL/GenBank/DDBJ databases">
        <title>Sorangium comparison.</title>
        <authorList>
            <person name="Zaburannyi N."/>
            <person name="Bunk B."/>
            <person name="Overmann J."/>
            <person name="Mueller R."/>
        </authorList>
    </citation>
    <scope>NUCLEOTIDE SEQUENCE [LARGE SCALE GENOMIC DNA]</scope>
    <source>
        <strain evidence="5 6">So ceGT47</strain>
    </source>
</reference>
<name>A0A4P2QB53_SORCE</name>
<feature type="domain" description="RCC1-like" evidence="4">
    <location>
        <begin position="620"/>
        <end position="934"/>
    </location>
</feature>
<proteinExistence type="predicted"/>
<accession>A0A4P2QB53</accession>
<gene>
    <name evidence="5" type="ORF">SOCEGT47_073890</name>
</gene>
<dbReference type="PANTHER" id="PTHR45982">
    <property type="entry name" value="REGULATOR OF CHROMOSOME CONDENSATION"/>
    <property type="match status" value="1"/>
</dbReference>
<dbReference type="Pfam" id="PF25390">
    <property type="entry name" value="WD40_RLD"/>
    <property type="match status" value="1"/>
</dbReference>
<dbReference type="GO" id="GO:0005737">
    <property type="term" value="C:cytoplasm"/>
    <property type="evidence" value="ECO:0007669"/>
    <property type="project" value="TreeGrafter"/>
</dbReference>
<dbReference type="GO" id="GO:0005085">
    <property type="term" value="F:guanyl-nucleotide exchange factor activity"/>
    <property type="evidence" value="ECO:0007669"/>
    <property type="project" value="TreeGrafter"/>
</dbReference>
<dbReference type="PROSITE" id="PS50012">
    <property type="entry name" value="RCC1_3"/>
    <property type="match status" value="7"/>
</dbReference>
<evidence type="ECO:0000259" key="4">
    <source>
        <dbReference type="Pfam" id="PF25390"/>
    </source>
</evidence>
<feature type="region of interest" description="Disordered" evidence="3">
    <location>
        <begin position="370"/>
        <end position="389"/>
    </location>
</feature>
<dbReference type="SUPFAM" id="SSF50985">
    <property type="entry name" value="RCC1/BLIP-II"/>
    <property type="match status" value="2"/>
</dbReference>
<dbReference type="PRINTS" id="PR00633">
    <property type="entry name" value="RCCNDNSATION"/>
</dbReference>
<evidence type="ECO:0000256" key="1">
    <source>
        <dbReference type="ARBA" id="ARBA00022658"/>
    </source>
</evidence>
<dbReference type="OrthoDB" id="9758365at2"/>
<protein>
    <recommendedName>
        <fullName evidence="4">RCC1-like domain-containing protein</fullName>
    </recommendedName>
</protein>
<dbReference type="Pfam" id="PF13540">
    <property type="entry name" value="RCC1_2"/>
    <property type="match status" value="6"/>
</dbReference>
<dbReference type="InterPro" id="IPR051553">
    <property type="entry name" value="Ran_GTPase-activating"/>
</dbReference>
<dbReference type="AlphaFoldDB" id="A0A4P2QB53"/>
<dbReference type="Gene3D" id="2.130.10.30">
    <property type="entry name" value="Regulator of chromosome condensation 1/beta-lactamase-inhibitor protein II"/>
    <property type="match status" value="4"/>
</dbReference>
<evidence type="ECO:0000256" key="2">
    <source>
        <dbReference type="ARBA" id="ARBA00022737"/>
    </source>
</evidence>
<keyword evidence="1" id="KW-0344">Guanine-nucleotide releasing factor</keyword>
<feature type="region of interest" description="Disordered" evidence="3">
    <location>
        <begin position="1"/>
        <end position="33"/>
    </location>
</feature>
<keyword evidence="2" id="KW-0677">Repeat</keyword>
<dbReference type="InterPro" id="IPR000408">
    <property type="entry name" value="Reg_chr_condens"/>
</dbReference>
<dbReference type="PANTHER" id="PTHR45982:SF1">
    <property type="entry name" value="REGULATOR OF CHROMOSOME CONDENSATION"/>
    <property type="match status" value="1"/>
</dbReference>
<sequence>MMPPRAYSLSENDPRTTRRGALPAPTDRAAPRRTTDVTIRAGRLSAHALVPLAALAASLLASACAGGGAEAGDLDEPVLAASGELRALGPGAISAGTAHTCAIFEGGFVKCWGRNESGQLGLGDTDDRGASSAYNTIPFVNLGKGRTAKAISAGGSHTCAILDDDTVKCWGSGSNGVLGIGVSTSTVVGDSPSEMGDNLPIVNLGTDRTAKAIYAHKNRTCVILDNDRAKCWGANVYGSLGQGLSGSSNYIIGDDVTEMGDNLPPIELGAGRTVKSIAIATEHFACALLDDDTVKCWGNNGFGALGLPEGTAGDHTDDLGDAPGEMSDIDPINLGTDRTAQAIAAGDNHVCAVLDNGQVKCWGANEAGELGYSDSPEKRGDDADEMGDDLPRVDLGTGLLGADLTAKAITASGNRTCVLLTNDGIKCWGSNYLGALGVGDSTPRGHVADTMGDDLPYVNIGTEVVGSTPLVPITIAAGDDHTCVIESTHHRIKCWGSDAFGQLGVGVPTFDIPAARGDVPWEMGNALPFALTGSQTASQVAVGYNHVCARLTSGGAKCWGYNGSGQLGLGDDDARGEDPYQMGSGLDEVLVGEVTSIITGESLTCALQELPSSSLKGIKCWGSSWGGKLGNGATSSQGDSAAEMASLDFIDLGTHLGTDRTVKSASAGNNHVCAVLDDDTLKCWGANTYGQLGLGDTTHRGVFASDMGDLLPTVYLGANRTVKAVATGATHTCALLDNNTVKCWGANDYGQLGRGDKLDQGDQAGEMELLDPVYLGVDRTAKAISAGAAHTCALLDNNTVKCWGSNGYGQLGIESSADQGDQAGEMAILPAVDLGDERTAKAISAGRNHTCALLDNDTIKCWGRNSFGQLGLGGTAARGDSSGEMGDYLPAVDLGFGRRAQAVVTGVNAHVTCALLDTGHIKCWGERISGNLGGPGCAGTTLHCGDEAGEMGDALPVIDLGRSFL</sequence>
<evidence type="ECO:0000313" key="5">
    <source>
        <dbReference type="EMBL" id="AUX26819.1"/>
    </source>
</evidence>
<dbReference type="Proteomes" id="UP000295781">
    <property type="component" value="Chromosome"/>
</dbReference>
<evidence type="ECO:0000313" key="6">
    <source>
        <dbReference type="Proteomes" id="UP000295781"/>
    </source>
</evidence>
<evidence type="ECO:0000256" key="3">
    <source>
        <dbReference type="SAM" id="MobiDB-lite"/>
    </source>
</evidence>